<protein>
    <submittedName>
        <fullName evidence="1">Uncharacterized protein</fullName>
    </submittedName>
</protein>
<dbReference type="Proteomes" id="UP000034107">
    <property type="component" value="Unassembled WGS sequence"/>
</dbReference>
<evidence type="ECO:0000313" key="2">
    <source>
        <dbReference type="Proteomes" id="UP000034107"/>
    </source>
</evidence>
<accession>A0A0G1QUF8</accession>
<dbReference type="AlphaFoldDB" id="A0A0G1QUF8"/>
<name>A0A0G1QUF8_9BACT</name>
<gene>
    <name evidence="1" type="ORF">UX31_C0017G0022</name>
</gene>
<dbReference type="EMBL" id="LCLS01000017">
    <property type="protein sequence ID" value="KKU21438.1"/>
    <property type="molecule type" value="Genomic_DNA"/>
</dbReference>
<proteinExistence type="predicted"/>
<reference evidence="1 2" key="1">
    <citation type="journal article" date="2015" name="Nature">
        <title>rRNA introns, odd ribosomes, and small enigmatic genomes across a large radiation of phyla.</title>
        <authorList>
            <person name="Brown C.T."/>
            <person name="Hug L.A."/>
            <person name="Thomas B.C."/>
            <person name="Sharon I."/>
            <person name="Castelle C.J."/>
            <person name="Singh A."/>
            <person name="Wilkins M.J."/>
            <person name="Williams K.H."/>
            <person name="Banfield J.F."/>
        </authorList>
    </citation>
    <scope>NUCLEOTIDE SEQUENCE [LARGE SCALE GENOMIC DNA]</scope>
</reference>
<sequence>MNSYEKELIIAYFQGGNAKDKGAQIIEEVLDVIRKAVTSNEEGDK</sequence>
<comment type="caution">
    <text evidence="1">The sequence shown here is derived from an EMBL/GenBank/DDBJ whole genome shotgun (WGS) entry which is preliminary data.</text>
</comment>
<evidence type="ECO:0000313" key="1">
    <source>
        <dbReference type="EMBL" id="KKU21438.1"/>
    </source>
</evidence>
<organism evidence="1 2">
    <name type="scientific">Candidatus Nomurabacteria bacterium GW2011_GWA1_46_11</name>
    <dbReference type="NCBI Taxonomy" id="1618732"/>
    <lineage>
        <taxon>Bacteria</taxon>
        <taxon>Candidatus Nomuraibacteriota</taxon>
    </lineage>
</organism>